<dbReference type="EMBL" id="QLII01000001">
    <property type="protein sequence ID" value="RAI77215.1"/>
    <property type="molecule type" value="Genomic_DNA"/>
</dbReference>
<evidence type="ECO:0000313" key="2">
    <source>
        <dbReference type="EMBL" id="RAI77215.1"/>
    </source>
</evidence>
<evidence type="ECO:0000313" key="3">
    <source>
        <dbReference type="Proteomes" id="UP000249016"/>
    </source>
</evidence>
<protein>
    <recommendedName>
        <fullName evidence="4">TraB/GumN family protein</fullName>
    </recommendedName>
</protein>
<evidence type="ECO:0000256" key="1">
    <source>
        <dbReference type="SAM" id="SignalP"/>
    </source>
</evidence>
<name>A0A327NR56_9BACT</name>
<gene>
    <name evidence="2" type="ORF">HMF3257_28970</name>
</gene>
<evidence type="ECO:0008006" key="4">
    <source>
        <dbReference type="Google" id="ProtNLM"/>
    </source>
</evidence>
<feature type="chain" id="PRO_5016437243" description="TraB/GumN family protein" evidence="1">
    <location>
        <begin position="19"/>
        <end position="359"/>
    </location>
</feature>
<reference evidence="2 3" key="1">
    <citation type="submission" date="2018-06" db="EMBL/GenBank/DDBJ databases">
        <title>Spirosoma sp. HMF3257 Genome sequencing and assembly.</title>
        <authorList>
            <person name="Kang H."/>
            <person name="Cha I."/>
            <person name="Kim H."/>
            <person name="Kang J."/>
            <person name="Joh K."/>
        </authorList>
    </citation>
    <scope>NUCLEOTIDE SEQUENCE [LARGE SCALE GENOMIC DNA]</scope>
    <source>
        <strain evidence="2 3">HMF3257</strain>
    </source>
</reference>
<proteinExistence type="predicted"/>
<keyword evidence="3" id="KW-1185">Reference proteome</keyword>
<organism evidence="2 3">
    <name type="scientific">Spirosoma telluris</name>
    <dbReference type="NCBI Taxonomy" id="2183553"/>
    <lineage>
        <taxon>Bacteria</taxon>
        <taxon>Pseudomonadati</taxon>
        <taxon>Bacteroidota</taxon>
        <taxon>Cytophagia</taxon>
        <taxon>Cytophagales</taxon>
        <taxon>Cytophagaceae</taxon>
        <taxon>Spirosoma</taxon>
    </lineage>
</organism>
<comment type="caution">
    <text evidence="2">The sequence shown here is derived from an EMBL/GenBank/DDBJ whole genome shotgun (WGS) entry which is preliminary data.</text>
</comment>
<accession>A0A327NR56</accession>
<dbReference type="OrthoDB" id="920340at2"/>
<dbReference type="RefSeq" id="WP_111347580.1">
    <property type="nucleotide sequence ID" value="NZ_QLII01000001.1"/>
</dbReference>
<feature type="signal peptide" evidence="1">
    <location>
        <begin position="1"/>
        <end position="18"/>
    </location>
</feature>
<dbReference type="Pfam" id="PF18950">
    <property type="entry name" value="DUF5694"/>
    <property type="match status" value="1"/>
</dbReference>
<dbReference type="InterPro" id="IPR043749">
    <property type="entry name" value="DUF5694"/>
</dbReference>
<sequence>MKFFVSLLLITVSFLASAQSVKKGQPLEILFIAAAHDYGAKPVEDFTYAINKALAFKPDAVFGENLSPEDYDALDRHWNKEAIDKRLAYLTKLGYPVPKHPQAFIARQYKLLRKYPNYHQERMKLAHALFMTHDFGNASYQFYLLDKMRPAFGAEEVAAFTRILGPVDSLKNVGFRRTNEYYNIFHPIAQTLKLEKIMPMDCQKYNTPWSAAWEKTDSLYKIFEKSIEADTNSADYRTYQKLVNENNALQRLLNKANQAGKSTEFLNTVEWDKYTDFGNFYGNRYLFGLKGFPENGVRDMLKYWTLRNEGMCQNIVNRARQLGAKRVVVGVGASHRELMVSILKAMPGVTVYTLNEYHP</sequence>
<dbReference type="Proteomes" id="UP000249016">
    <property type="component" value="Unassembled WGS sequence"/>
</dbReference>
<dbReference type="AlphaFoldDB" id="A0A327NR56"/>
<keyword evidence="1" id="KW-0732">Signal</keyword>